<accession>A0A1S1Q2F8</accession>
<dbReference type="InterPro" id="IPR011576">
    <property type="entry name" value="Pyridox_Oxase_N"/>
</dbReference>
<proteinExistence type="predicted"/>
<dbReference type="AlphaFoldDB" id="A0A1S1Q2F8"/>
<sequence length="146" mass="15930">MRCPSVAEGRRATTVSGRRSEGILATIGETGLPHLSNVYYVADAERRLVRVSTTGVRAKGRNLLRDPRAVLHVPGGDFFNFAVAEGEVTLAIPSAPGDEATDELYAVHSVFNGAAERPAFDHQMLEASRMVMRLEVNRLYGLLHRA</sequence>
<keyword evidence="3" id="KW-1185">Reference proteome</keyword>
<evidence type="ECO:0000313" key="3">
    <source>
        <dbReference type="Proteomes" id="UP000179769"/>
    </source>
</evidence>
<organism evidence="2 3">
    <name type="scientific">Parafrankia soli</name>
    <dbReference type="NCBI Taxonomy" id="2599596"/>
    <lineage>
        <taxon>Bacteria</taxon>
        <taxon>Bacillati</taxon>
        <taxon>Actinomycetota</taxon>
        <taxon>Actinomycetes</taxon>
        <taxon>Frankiales</taxon>
        <taxon>Frankiaceae</taxon>
        <taxon>Parafrankia</taxon>
    </lineage>
</organism>
<dbReference type="SUPFAM" id="SSF50475">
    <property type="entry name" value="FMN-binding split barrel"/>
    <property type="match status" value="1"/>
</dbReference>
<reference evidence="3" key="1">
    <citation type="submission" date="2016-07" db="EMBL/GenBank/DDBJ databases">
        <title>Frankia sp. NRRL B-16219 Genome sequencing.</title>
        <authorList>
            <person name="Ghodhbane-Gtari F."/>
            <person name="Swanson E."/>
            <person name="Gueddou A."/>
            <person name="Louati M."/>
            <person name="Nouioui I."/>
            <person name="Hezbri K."/>
            <person name="Abebe-Akele F."/>
            <person name="Simpson S."/>
            <person name="Morris K."/>
            <person name="Thomas K."/>
            <person name="Gtari M."/>
            <person name="Tisa L.S."/>
        </authorList>
    </citation>
    <scope>NUCLEOTIDE SEQUENCE [LARGE SCALE GENOMIC DNA]</scope>
    <source>
        <strain evidence="3">NRRL B-16219</strain>
    </source>
</reference>
<dbReference type="EMBL" id="MAXA01000224">
    <property type="protein sequence ID" value="OHV27302.1"/>
    <property type="molecule type" value="Genomic_DNA"/>
</dbReference>
<dbReference type="Gene3D" id="2.30.110.10">
    <property type="entry name" value="Electron Transport, Fmn-binding Protein, Chain A"/>
    <property type="match status" value="1"/>
</dbReference>
<comment type="caution">
    <text evidence="2">The sequence shown here is derived from an EMBL/GenBank/DDBJ whole genome shotgun (WGS) entry which is preliminary data.</text>
</comment>
<dbReference type="Proteomes" id="UP000179769">
    <property type="component" value="Unassembled WGS sequence"/>
</dbReference>
<protein>
    <recommendedName>
        <fullName evidence="1">Pyridoxamine 5'-phosphate oxidase N-terminal domain-containing protein</fullName>
    </recommendedName>
</protein>
<evidence type="ECO:0000259" key="1">
    <source>
        <dbReference type="Pfam" id="PF01243"/>
    </source>
</evidence>
<evidence type="ECO:0000313" key="2">
    <source>
        <dbReference type="EMBL" id="OHV27302.1"/>
    </source>
</evidence>
<dbReference type="InterPro" id="IPR012349">
    <property type="entry name" value="Split_barrel_FMN-bd"/>
</dbReference>
<name>A0A1S1Q2F8_9ACTN</name>
<gene>
    <name evidence="2" type="ORF">BBK14_04505</name>
</gene>
<feature type="domain" description="Pyridoxamine 5'-phosphate oxidase N-terminal" evidence="1">
    <location>
        <begin position="22"/>
        <end position="123"/>
    </location>
</feature>
<dbReference type="Pfam" id="PF01243">
    <property type="entry name" value="PNPOx_N"/>
    <property type="match status" value="1"/>
</dbReference>